<feature type="domain" description="Large ribosomal subunit protein uL2 RNA-binding" evidence="2">
    <location>
        <begin position="110"/>
        <end position="140"/>
    </location>
</feature>
<dbReference type="Gene3D" id="2.40.50.140">
    <property type="entry name" value="Nucleic acid-binding proteins"/>
    <property type="match status" value="1"/>
</dbReference>
<name>A0AAE1R2G8_9SOLA</name>
<dbReference type="Proteomes" id="UP001291623">
    <property type="component" value="Unassembled WGS sequence"/>
</dbReference>
<proteinExistence type="predicted"/>
<gene>
    <name evidence="3" type="ORF">RND71_036880</name>
</gene>
<evidence type="ECO:0000256" key="1">
    <source>
        <dbReference type="SAM" id="MobiDB-lite"/>
    </source>
</evidence>
<dbReference type="InterPro" id="IPR022666">
    <property type="entry name" value="Ribosomal_uL2_RNA-bd_dom"/>
</dbReference>
<accession>A0AAE1R2G8</accession>
<comment type="caution">
    <text evidence="3">The sequence shown here is derived from an EMBL/GenBank/DDBJ whole genome shotgun (WGS) entry which is preliminary data.</text>
</comment>
<dbReference type="Pfam" id="PF00181">
    <property type="entry name" value="Ribosomal_L2_N"/>
    <property type="match status" value="1"/>
</dbReference>
<keyword evidence="4" id="KW-1185">Reference proteome</keyword>
<dbReference type="InterPro" id="IPR012340">
    <property type="entry name" value="NA-bd_OB-fold"/>
</dbReference>
<dbReference type="EMBL" id="JAVYJV010000020">
    <property type="protein sequence ID" value="KAK4343786.1"/>
    <property type="molecule type" value="Genomic_DNA"/>
</dbReference>
<dbReference type="SUPFAM" id="SSF50249">
    <property type="entry name" value="Nucleic acid-binding proteins"/>
    <property type="match status" value="1"/>
</dbReference>
<evidence type="ECO:0000313" key="4">
    <source>
        <dbReference type="Proteomes" id="UP001291623"/>
    </source>
</evidence>
<feature type="compositionally biased region" description="Polar residues" evidence="1">
    <location>
        <begin position="108"/>
        <end position="121"/>
    </location>
</feature>
<feature type="region of interest" description="Disordered" evidence="1">
    <location>
        <begin position="108"/>
        <end position="141"/>
    </location>
</feature>
<organism evidence="3 4">
    <name type="scientific">Anisodus tanguticus</name>
    <dbReference type="NCBI Taxonomy" id="243964"/>
    <lineage>
        <taxon>Eukaryota</taxon>
        <taxon>Viridiplantae</taxon>
        <taxon>Streptophyta</taxon>
        <taxon>Embryophyta</taxon>
        <taxon>Tracheophyta</taxon>
        <taxon>Spermatophyta</taxon>
        <taxon>Magnoliopsida</taxon>
        <taxon>eudicotyledons</taxon>
        <taxon>Gunneridae</taxon>
        <taxon>Pentapetalae</taxon>
        <taxon>asterids</taxon>
        <taxon>lamiids</taxon>
        <taxon>Solanales</taxon>
        <taxon>Solanaceae</taxon>
        <taxon>Solanoideae</taxon>
        <taxon>Hyoscyameae</taxon>
        <taxon>Anisodus</taxon>
    </lineage>
</organism>
<feature type="region of interest" description="Disordered" evidence="1">
    <location>
        <begin position="63"/>
        <end position="89"/>
    </location>
</feature>
<reference evidence="3" key="1">
    <citation type="submission" date="2023-12" db="EMBL/GenBank/DDBJ databases">
        <title>Genome assembly of Anisodus tanguticus.</title>
        <authorList>
            <person name="Wang Y.-J."/>
        </authorList>
    </citation>
    <scope>NUCLEOTIDE SEQUENCE</scope>
    <source>
        <strain evidence="3">KB-2021</strain>
        <tissue evidence="3">Leaf</tissue>
    </source>
</reference>
<dbReference type="AlphaFoldDB" id="A0AAE1R2G8"/>
<sequence length="141" mass="15537">MKWNSNWSRKRTALVGIWGKIESSLGSPDQIESSLCQSMNMPHPEVRGVGRIRVEAPPKKSRDFWGDSDVAPSLSRDSPGCRNLSVQSGPKSHSFVYGSDSLFTFSTGSSRKSAGRNSSGRITVFHRGGGSKRLQRRIDLK</sequence>
<evidence type="ECO:0000259" key="2">
    <source>
        <dbReference type="Pfam" id="PF00181"/>
    </source>
</evidence>
<protein>
    <recommendedName>
        <fullName evidence="2">Large ribosomal subunit protein uL2 RNA-binding domain-containing protein</fullName>
    </recommendedName>
</protein>
<evidence type="ECO:0000313" key="3">
    <source>
        <dbReference type="EMBL" id="KAK4343786.1"/>
    </source>
</evidence>